<name>A0A5B7G339_PORTR</name>
<reference evidence="3 4" key="1">
    <citation type="submission" date="2019-05" db="EMBL/GenBank/DDBJ databases">
        <title>Another draft genome of Portunus trituberculatus and its Hox gene families provides insights of decapod evolution.</title>
        <authorList>
            <person name="Jeong J.-H."/>
            <person name="Song I."/>
            <person name="Kim S."/>
            <person name="Choi T."/>
            <person name="Kim D."/>
            <person name="Ryu S."/>
            <person name="Kim W."/>
        </authorList>
    </citation>
    <scope>NUCLEOTIDE SEQUENCE [LARGE SCALE GENOMIC DNA]</scope>
    <source>
        <tissue evidence="3">Muscle</tissue>
    </source>
</reference>
<evidence type="ECO:0000256" key="1">
    <source>
        <dbReference type="SAM" id="Coils"/>
    </source>
</evidence>
<comment type="caution">
    <text evidence="3">The sequence shown here is derived from an EMBL/GenBank/DDBJ whole genome shotgun (WGS) entry which is preliminary data.</text>
</comment>
<feature type="compositionally biased region" description="Polar residues" evidence="2">
    <location>
        <begin position="241"/>
        <end position="253"/>
    </location>
</feature>
<dbReference type="OrthoDB" id="8188129at2759"/>
<feature type="region of interest" description="Disordered" evidence="2">
    <location>
        <begin position="424"/>
        <end position="453"/>
    </location>
</feature>
<feature type="region of interest" description="Disordered" evidence="2">
    <location>
        <begin position="182"/>
        <end position="211"/>
    </location>
</feature>
<feature type="region of interest" description="Disordered" evidence="2">
    <location>
        <begin position="240"/>
        <end position="295"/>
    </location>
</feature>
<evidence type="ECO:0000256" key="2">
    <source>
        <dbReference type="SAM" id="MobiDB-lite"/>
    </source>
</evidence>
<evidence type="ECO:0000313" key="4">
    <source>
        <dbReference type="Proteomes" id="UP000324222"/>
    </source>
</evidence>
<dbReference type="EMBL" id="VSRR010012401">
    <property type="protein sequence ID" value="MPC54500.1"/>
    <property type="molecule type" value="Genomic_DNA"/>
</dbReference>
<organism evidence="3 4">
    <name type="scientific">Portunus trituberculatus</name>
    <name type="common">Swimming crab</name>
    <name type="synonym">Neptunus trituberculatus</name>
    <dbReference type="NCBI Taxonomy" id="210409"/>
    <lineage>
        <taxon>Eukaryota</taxon>
        <taxon>Metazoa</taxon>
        <taxon>Ecdysozoa</taxon>
        <taxon>Arthropoda</taxon>
        <taxon>Crustacea</taxon>
        <taxon>Multicrustacea</taxon>
        <taxon>Malacostraca</taxon>
        <taxon>Eumalacostraca</taxon>
        <taxon>Eucarida</taxon>
        <taxon>Decapoda</taxon>
        <taxon>Pleocyemata</taxon>
        <taxon>Brachyura</taxon>
        <taxon>Eubrachyura</taxon>
        <taxon>Portunoidea</taxon>
        <taxon>Portunidae</taxon>
        <taxon>Portuninae</taxon>
        <taxon>Portunus</taxon>
    </lineage>
</organism>
<sequence length="453" mass="50049">MPEIDLDTVVEEKSEFDAEVTASDLLTTPEELVIPEETTPPASFRAFRYMGAVSQPLAAISPNKTSPFRSQHLDQVAEELELCEDVMLEVSDDEQLDEFDEDEEDMENDEDDLELDLDAIEVEGVCLEVEEGEDQMEDSENGTLGTCFTLSPKSSTKSPTGVQLALKKLDGAIKRRHSSPVKVNYGKNRGHQQRSSAKANYGHPQVKEEENALKPPPLKYDIDYIDRELMPRFSPRRSHSVKYTMSRRATSFTGKKRHGESFKLRSKSFSRSISHVHDGPDGRPRGQPRSASTSQEFHNGVMECDVHIVNEHGTEMSSSSCSDKCIGGDTSTKSESDGDTFLNGSETDWSVSSRECHYPVRATVSLPIRTNRIDSDSPVKRVAQCSRTACGEEGACMGVCRLSAPNSIDRGESQCQTDKVVLPLSDVAEGREDGGQDQQQGVAGRDDMRSTLV</sequence>
<accession>A0A5B7G339</accession>
<feature type="compositionally biased region" description="Basic residues" evidence="2">
    <location>
        <begin position="254"/>
        <end position="268"/>
    </location>
</feature>
<protein>
    <submittedName>
        <fullName evidence="3">Uncharacterized protein</fullName>
    </submittedName>
</protein>
<feature type="compositionally biased region" description="Basic and acidic residues" evidence="2">
    <location>
        <begin position="275"/>
        <end position="284"/>
    </location>
</feature>
<feature type="compositionally biased region" description="Basic and acidic residues" evidence="2">
    <location>
        <begin position="444"/>
        <end position="453"/>
    </location>
</feature>
<keyword evidence="1" id="KW-0175">Coiled coil</keyword>
<keyword evidence="4" id="KW-1185">Reference proteome</keyword>
<gene>
    <name evidence="3" type="ORF">E2C01_048419</name>
</gene>
<feature type="coiled-coil region" evidence="1">
    <location>
        <begin position="96"/>
        <end position="123"/>
    </location>
</feature>
<dbReference type="AlphaFoldDB" id="A0A5B7G339"/>
<evidence type="ECO:0000313" key="3">
    <source>
        <dbReference type="EMBL" id="MPC54500.1"/>
    </source>
</evidence>
<proteinExistence type="predicted"/>
<dbReference type="Proteomes" id="UP000324222">
    <property type="component" value="Unassembled WGS sequence"/>
</dbReference>